<dbReference type="InterPro" id="IPR000600">
    <property type="entry name" value="ROK"/>
</dbReference>
<dbReference type="SUPFAM" id="SSF53067">
    <property type="entry name" value="Actin-like ATPase domain"/>
    <property type="match status" value="1"/>
</dbReference>
<protein>
    <submittedName>
        <fullName evidence="3">Glucokinase</fullName>
    </submittedName>
    <submittedName>
        <fullName evidence="2">ROK family</fullName>
    </submittedName>
</protein>
<evidence type="ECO:0000256" key="1">
    <source>
        <dbReference type="ARBA" id="ARBA00006479"/>
    </source>
</evidence>
<gene>
    <name evidence="3" type="ORF">DEACI_0420</name>
    <name evidence="2" type="ORF">DEACI_0663</name>
</gene>
<reference evidence="3" key="1">
    <citation type="submission" date="2014-11" db="EMBL/GenBank/DDBJ databases">
        <authorList>
            <person name="Hornung B.V."/>
        </authorList>
    </citation>
    <scope>NUCLEOTIDE SEQUENCE</scope>
    <source>
        <strain evidence="3">INE</strain>
    </source>
</reference>
<proteinExistence type="inferred from homology"/>
<dbReference type="Proteomes" id="UP001071230">
    <property type="component" value="Unassembled WGS sequence"/>
</dbReference>
<dbReference type="Gene3D" id="3.30.420.40">
    <property type="match status" value="2"/>
</dbReference>
<dbReference type="PROSITE" id="PS01125">
    <property type="entry name" value="ROK"/>
    <property type="match status" value="1"/>
</dbReference>
<dbReference type="PANTHER" id="PTHR18964">
    <property type="entry name" value="ROK (REPRESSOR, ORF, KINASE) FAMILY"/>
    <property type="match status" value="1"/>
</dbReference>
<dbReference type="KEGG" id="aacx:DEACI_0663"/>
<evidence type="ECO:0000313" key="2">
    <source>
        <dbReference type="EMBL" id="CAA7600014.1"/>
    </source>
</evidence>
<keyword evidence="4" id="KW-1185">Reference proteome</keyword>
<dbReference type="InterPro" id="IPR043129">
    <property type="entry name" value="ATPase_NBD"/>
</dbReference>
<dbReference type="RefSeq" id="WP_240983749.1">
    <property type="nucleotide sequence ID" value="NZ_CDGJ01000008.1"/>
</dbReference>
<evidence type="ECO:0000313" key="4">
    <source>
        <dbReference type="Proteomes" id="UP001071230"/>
    </source>
</evidence>
<dbReference type="Proteomes" id="UP000836597">
    <property type="component" value="Chromosome"/>
</dbReference>
<reference evidence="2" key="2">
    <citation type="submission" date="2020-01" db="EMBL/GenBank/DDBJ databases">
        <authorList>
            <person name="Hornung B."/>
        </authorList>
    </citation>
    <scope>NUCLEOTIDE SEQUENCE</scope>
    <source>
        <strain evidence="2">PacBioINE</strain>
    </source>
</reference>
<dbReference type="Pfam" id="PF00480">
    <property type="entry name" value="ROK"/>
    <property type="match status" value="1"/>
</dbReference>
<accession>A0A8S0WLI4</accession>
<comment type="similarity">
    <text evidence="1">Belongs to the ROK (NagC/XylR) family.</text>
</comment>
<evidence type="ECO:0000313" key="3">
    <source>
        <dbReference type="EMBL" id="CEJ06000.1"/>
    </source>
</evidence>
<name>A0A8S0WLI4_9FIRM</name>
<dbReference type="AlphaFoldDB" id="A0A8S0WLI4"/>
<sequence length="327" mass="33825">MGRENSQQHHIGIDVGGTNIVYAVADQDGNLLREKKEKTRPERGADGILGELATQIREWTTEDPRIGSVGIGLPAVLDAEHGIARECVNLGWYNVDVIHSLKIWDLGLPVYLENDVRCVALAEKRYGAAASSRNAICLALGTGVGAGIFVEGKLLRGASGGAGEAGHIVVVPFGGERCACGGSGCLETVASAGAVVRQAGQALRHALAAGEPTLLREPLSGRVVSEAAAAGDRIAREVLAEAGRFLGVGLVTLVNLFEPECVVIGGGMALAGESLLAPAREIVRMRAMAYVANRVKIVPAQLGDLAGVIGAASLGMPDVSESRSSNL</sequence>
<dbReference type="EMBL" id="CDGJ01000008">
    <property type="protein sequence ID" value="CEJ06000.1"/>
    <property type="molecule type" value="Genomic_DNA"/>
</dbReference>
<organism evidence="2">
    <name type="scientific">Acididesulfobacillus acetoxydans</name>
    <dbReference type="NCBI Taxonomy" id="1561005"/>
    <lineage>
        <taxon>Bacteria</taxon>
        <taxon>Bacillati</taxon>
        <taxon>Bacillota</taxon>
        <taxon>Clostridia</taxon>
        <taxon>Eubacteriales</taxon>
        <taxon>Peptococcaceae</taxon>
        <taxon>Acididesulfobacillus</taxon>
    </lineage>
</organism>
<dbReference type="EMBL" id="LR746496">
    <property type="protein sequence ID" value="CAA7600014.1"/>
    <property type="molecule type" value="Genomic_DNA"/>
</dbReference>
<dbReference type="InterPro" id="IPR049874">
    <property type="entry name" value="ROK_cs"/>
</dbReference>
<dbReference type="PANTHER" id="PTHR18964:SF149">
    <property type="entry name" value="BIFUNCTIONAL UDP-N-ACETYLGLUCOSAMINE 2-EPIMERASE_N-ACETYLMANNOSAMINE KINASE"/>
    <property type="match status" value="1"/>
</dbReference>